<dbReference type="InterPro" id="IPR006439">
    <property type="entry name" value="HAD-SF_hydro_IA"/>
</dbReference>
<keyword evidence="4" id="KW-0119">Carbohydrate metabolism</keyword>
<accession>A0A8J2Z274</accession>
<dbReference type="SFLD" id="SFLDS00003">
    <property type="entry name" value="Haloacid_Dehalogenase"/>
    <property type="match status" value="1"/>
</dbReference>
<dbReference type="Gene3D" id="3.40.50.1000">
    <property type="entry name" value="HAD superfamily/HAD-like"/>
    <property type="match status" value="1"/>
</dbReference>
<dbReference type="Gene3D" id="1.10.150.240">
    <property type="entry name" value="Putative phosphatase, domain 2"/>
    <property type="match status" value="1"/>
</dbReference>
<dbReference type="AlphaFoldDB" id="A0A8J2Z274"/>
<dbReference type="NCBIfam" id="TIGR01549">
    <property type="entry name" value="HAD-SF-IA-v1"/>
    <property type="match status" value="1"/>
</dbReference>
<evidence type="ECO:0000256" key="4">
    <source>
        <dbReference type="ARBA" id="ARBA00023277"/>
    </source>
</evidence>
<dbReference type="Proteomes" id="UP000636949">
    <property type="component" value="Unassembled WGS sequence"/>
</dbReference>
<dbReference type="Pfam" id="PF13419">
    <property type="entry name" value="HAD_2"/>
    <property type="match status" value="1"/>
</dbReference>
<dbReference type="GO" id="GO:0008967">
    <property type="term" value="F:phosphoglycolate phosphatase activity"/>
    <property type="evidence" value="ECO:0007669"/>
    <property type="project" value="TreeGrafter"/>
</dbReference>
<proteinExistence type="predicted"/>
<keyword evidence="3" id="KW-0460">Magnesium</keyword>
<keyword evidence="2" id="KW-0378">Hydrolase</keyword>
<protein>
    <submittedName>
        <fullName evidence="5">Phosphoglycolate phosphatase, bacterial</fullName>
    </submittedName>
</protein>
<dbReference type="EMBL" id="BMJS01000002">
    <property type="protein sequence ID" value="GGF89574.1"/>
    <property type="molecule type" value="Genomic_DNA"/>
</dbReference>
<dbReference type="PANTHER" id="PTHR43434:SF23">
    <property type="entry name" value="PHOSPHOGLYCOLATE PHOSPHATASE"/>
    <property type="match status" value="1"/>
</dbReference>
<dbReference type="SUPFAM" id="SSF56784">
    <property type="entry name" value="HAD-like"/>
    <property type="match status" value="1"/>
</dbReference>
<dbReference type="OrthoDB" id="9776368at2"/>
<dbReference type="SFLD" id="SFLDG01129">
    <property type="entry name" value="C1.5:_HAD__Beta-PGM__Phosphata"/>
    <property type="match status" value="1"/>
</dbReference>
<keyword evidence="6" id="KW-1185">Reference proteome</keyword>
<gene>
    <name evidence="5" type="primary">gph</name>
    <name evidence="5" type="ORF">GCM10010995_03640</name>
</gene>
<evidence type="ECO:0000256" key="1">
    <source>
        <dbReference type="ARBA" id="ARBA00022723"/>
    </source>
</evidence>
<comment type="caution">
    <text evidence="5">The sequence shown here is derived from an EMBL/GenBank/DDBJ whole genome shotgun (WGS) entry which is preliminary data.</text>
</comment>
<evidence type="ECO:0000256" key="2">
    <source>
        <dbReference type="ARBA" id="ARBA00022801"/>
    </source>
</evidence>
<dbReference type="InterPro" id="IPR050155">
    <property type="entry name" value="HAD-like_hydrolase_sf"/>
</dbReference>
<evidence type="ECO:0000313" key="6">
    <source>
        <dbReference type="Proteomes" id="UP000636949"/>
    </source>
</evidence>
<dbReference type="InterPro" id="IPR023198">
    <property type="entry name" value="PGP-like_dom2"/>
</dbReference>
<dbReference type="GO" id="GO:0046872">
    <property type="term" value="F:metal ion binding"/>
    <property type="evidence" value="ECO:0007669"/>
    <property type="project" value="UniProtKB-KW"/>
</dbReference>
<name>A0A8J2Z274_9GAMM</name>
<dbReference type="RefSeq" id="WP_157968164.1">
    <property type="nucleotide sequence ID" value="NZ_BMJS01000002.1"/>
</dbReference>
<reference evidence="5" key="2">
    <citation type="submission" date="2020-09" db="EMBL/GenBank/DDBJ databases">
        <authorList>
            <person name="Sun Q."/>
            <person name="Zhou Y."/>
        </authorList>
    </citation>
    <scope>NUCLEOTIDE SEQUENCE</scope>
    <source>
        <strain evidence="5">CGMCC 1.15758</strain>
    </source>
</reference>
<dbReference type="GO" id="GO:0005829">
    <property type="term" value="C:cytosol"/>
    <property type="evidence" value="ECO:0007669"/>
    <property type="project" value="TreeGrafter"/>
</dbReference>
<dbReference type="GO" id="GO:0006281">
    <property type="term" value="P:DNA repair"/>
    <property type="evidence" value="ECO:0007669"/>
    <property type="project" value="TreeGrafter"/>
</dbReference>
<dbReference type="InterPro" id="IPR023214">
    <property type="entry name" value="HAD_sf"/>
</dbReference>
<organism evidence="5 6">
    <name type="scientific">Cysteiniphilum litorale</name>
    <dbReference type="NCBI Taxonomy" id="2056700"/>
    <lineage>
        <taxon>Bacteria</taxon>
        <taxon>Pseudomonadati</taxon>
        <taxon>Pseudomonadota</taxon>
        <taxon>Gammaproteobacteria</taxon>
        <taxon>Thiotrichales</taxon>
        <taxon>Fastidiosibacteraceae</taxon>
        <taxon>Cysteiniphilum</taxon>
    </lineage>
</organism>
<evidence type="ECO:0000313" key="5">
    <source>
        <dbReference type="EMBL" id="GGF89574.1"/>
    </source>
</evidence>
<evidence type="ECO:0000256" key="3">
    <source>
        <dbReference type="ARBA" id="ARBA00022842"/>
    </source>
</evidence>
<dbReference type="PANTHER" id="PTHR43434">
    <property type="entry name" value="PHOSPHOGLYCOLATE PHOSPHATASE"/>
    <property type="match status" value="1"/>
</dbReference>
<keyword evidence="1" id="KW-0479">Metal-binding</keyword>
<reference evidence="5" key="1">
    <citation type="journal article" date="2014" name="Int. J. Syst. Evol. Microbiol.">
        <title>Complete genome sequence of Corynebacterium casei LMG S-19264T (=DSM 44701T), isolated from a smear-ripened cheese.</title>
        <authorList>
            <consortium name="US DOE Joint Genome Institute (JGI-PGF)"/>
            <person name="Walter F."/>
            <person name="Albersmeier A."/>
            <person name="Kalinowski J."/>
            <person name="Ruckert C."/>
        </authorList>
    </citation>
    <scope>NUCLEOTIDE SEQUENCE</scope>
    <source>
        <strain evidence="5">CGMCC 1.15758</strain>
    </source>
</reference>
<dbReference type="InterPro" id="IPR036412">
    <property type="entry name" value="HAD-like_sf"/>
</dbReference>
<sequence>MLTTSPHLPRSPKYPLDLLLFDLDGTLLDSSDGIFDAIKHALIRHNLEIDFNADTLRQHAGRGVEFLLTKINEQLTREQLNVLKYDAFMHYQQHAADMTHPFIGAHELMSTLHQQRISWGIVTSKTRKLTEAVIAKVPQYQEAKIVICADDLSYKKPHPMPIIHALKTLDKIPQHAGYIGDTKPDMLAAKHAHCYRIFADYGYEANTMNDDDYDLKISNLEQLRQWIIYTLV</sequence>
<dbReference type="InterPro" id="IPR041492">
    <property type="entry name" value="HAD_2"/>
</dbReference>